<evidence type="ECO:0000256" key="4">
    <source>
        <dbReference type="ARBA" id="ARBA00022801"/>
    </source>
</evidence>
<dbReference type="CDD" id="cd06133">
    <property type="entry name" value="ERI-1_3'hExo_like"/>
    <property type="match status" value="1"/>
</dbReference>
<evidence type="ECO:0000256" key="5">
    <source>
        <dbReference type="ARBA" id="ARBA00022839"/>
    </source>
</evidence>
<dbReference type="PANTHER" id="PTHR23044">
    <property type="entry name" value="3'-5' EXONUCLEASE ERI1-RELATED"/>
    <property type="match status" value="1"/>
</dbReference>
<dbReference type="InterPro" id="IPR036397">
    <property type="entry name" value="RNaseH_sf"/>
</dbReference>
<keyword evidence="10" id="KW-1185">Reference proteome</keyword>
<dbReference type="InterPro" id="IPR051274">
    <property type="entry name" value="3-5_Exoribonuclease"/>
</dbReference>
<dbReference type="Gene3D" id="1.10.10.970">
    <property type="entry name" value="RNA 2'-phosphotransferase, Tpt1/KptA family, N-terminal domain"/>
    <property type="match status" value="1"/>
</dbReference>
<organism evidence="9 10">
    <name type="scientific">Bodo saltans</name>
    <name type="common">Flagellated protozoan</name>
    <dbReference type="NCBI Taxonomy" id="75058"/>
    <lineage>
        <taxon>Eukaryota</taxon>
        <taxon>Discoba</taxon>
        <taxon>Euglenozoa</taxon>
        <taxon>Kinetoplastea</taxon>
        <taxon>Metakinetoplastina</taxon>
        <taxon>Eubodonida</taxon>
        <taxon>Bodonidae</taxon>
        <taxon>Bodo</taxon>
    </lineage>
</organism>
<proteinExistence type="predicted"/>
<dbReference type="GO" id="GO:0000215">
    <property type="term" value="F:tRNA 2'-phosphotransferase activity"/>
    <property type="evidence" value="ECO:0007669"/>
    <property type="project" value="UniProtKB-EC"/>
</dbReference>
<keyword evidence="5" id="KW-0269">Exonuclease</keyword>
<evidence type="ECO:0000256" key="6">
    <source>
        <dbReference type="ARBA" id="ARBA00047949"/>
    </source>
</evidence>
<dbReference type="GO" id="GO:0003676">
    <property type="term" value="F:nucleic acid binding"/>
    <property type="evidence" value="ECO:0007669"/>
    <property type="project" value="InterPro"/>
</dbReference>
<dbReference type="Pfam" id="PF01885">
    <property type="entry name" value="PTS_2-RNA"/>
    <property type="match status" value="1"/>
</dbReference>
<dbReference type="Gene3D" id="3.20.170.30">
    <property type="match status" value="1"/>
</dbReference>
<dbReference type="Gene3D" id="3.30.420.10">
    <property type="entry name" value="Ribonuclease H-like superfamily/Ribonuclease H"/>
    <property type="match status" value="1"/>
</dbReference>
<keyword evidence="3" id="KW-0540">Nuclease</keyword>
<dbReference type="Pfam" id="PF00929">
    <property type="entry name" value="RNase_T"/>
    <property type="match status" value="1"/>
</dbReference>
<dbReference type="Proteomes" id="UP000051952">
    <property type="component" value="Unassembled WGS sequence"/>
</dbReference>
<dbReference type="InterPro" id="IPR002745">
    <property type="entry name" value="Ptrans_KptA/Tpt1"/>
</dbReference>
<name>A0A0S4J7G0_BODSA</name>
<dbReference type="AlphaFoldDB" id="A0A0S4J7G0"/>
<dbReference type="SMART" id="SM00479">
    <property type="entry name" value="EXOIII"/>
    <property type="match status" value="1"/>
</dbReference>
<evidence type="ECO:0000256" key="1">
    <source>
        <dbReference type="ARBA" id="ARBA00003343"/>
    </source>
</evidence>
<feature type="region of interest" description="Disordered" evidence="7">
    <location>
        <begin position="91"/>
        <end position="122"/>
    </location>
</feature>
<sequence>MSNANTFWGRGRGGGGGRASGPAPSAHADPAVDLPSLDVFSQPTGSQPSKRARGANSNSNSSSGGNGNSGGSAQAAVRGSAAAPVANAWAASGPRGGALQQQQQQPPKVSAAAAPTGPNTSTTAAATQQQLNSQVTQQQSERSVYDAYIVLDFEATCQEHKSNNFIQEIIEFPMVVVDPDTLKIVAEFQRYVRPVAGDKTLTDFCTQLTGITQATVDAAEPFPVVYDQALEWLKSAGLLDGKKNVCIVTCGEWDLKTMLPMQLQHSDTSPASKKRLPFPQLFRQWMNIKVAFENERGGRAGGMESMLRQLRIPLAGRHHSGIDDCRNIASILMQLLKMNPCLTATSRNAAIPTARRLASTEPPKWPATTLATGGATLANKSSTKAPAAPASPAAASDATTTPTTEQAATSSTGDPTAVVPAASGSSKSAALEYLLSTPPLPTPLTQRERDNFSRRLTMILRHRAADFKLTMTENGLVKLKDILKLDFFRDRLDLHTLGVIIRECPKQRMRVVFGDDGKTVYIGANQGHSIEGIDADLVPITSIEQCPVAVHGTYLDAWPKIQSSGGLSPMGREHVHFAKGLPGDSKVISGMRTNVQVLVYLDVAAALKDKIPLVMSANGVILSAGVGTPPLVPVKYFSKVINAKTGESLI</sequence>
<evidence type="ECO:0000313" key="10">
    <source>
        <dbReference type="Proteomes" id="UP000051952"/>
    </source>
</evidence>
<dbReference type="FunFam" id="3.20.170.30:FF:000002">
    <property type="entry name" value="Phosphotransferase, putative"/>
    <property type="match status" value="1"/>
</dbReference>
<feature type="compositionally biased region" description="Low complexity" evidence="7">
    <location>
        <begin position="378"/>
        <end position="412"/>
    </location>
</feature>
<feature type="compositionally biased region" description="Polar residues" evidence="7">
    <location>
        <begin position="39"/>
        <end position="49"/>
    </location>
</feature>
<dbReference type="VEuPathDB" id="TriTrypDB:BSAL_85885"/>
<feature type="domain" description="Exonuclease" evidence="8">
    <location>
        <begin position="147"/>
        <end position="341"/>
    </location>
</feature>
<feature type="region of interest" description="Disordered" evidence="7">
    <location>
        <begin position="1"/>
        <end position="78"/>
    </location>
</feature>
<dbReference type="OMA" id="RSYCVVT"/>
<gene>
    <name evidence="9" type="ORF">BSAL_85885</name>
</gene>
<dbReference type="OrthoDB" id="448399at2759"/>
<keyword evidence="9" id="KW-0808">Transferase</keyword>
<dbReference type="InterPro" id="IPR042080">
    <property type="entry name" value="RNA_2'-PTrans_N"/>
</dbReference>
<protein>
    <recommendedName>
        <fullName evidence="2">2'-phosphotransferase</fullName>
        <ecNumber evidence="2">2.7.1.160</ecNumber>
    </recommendedName>
</protein>
<dbReference type="SUPFAM" id="SSF53098">
    <property type="entry name" value="Ribonuclease H-like"/>
    <property type="match status" value="1"/>
</dbReference>
<dbReference type="PANTHER" id="PTHR23044:SF61">
    <property type="entry name" value="3'-5' EXORIBONUCLEASE 1-RELATED"/>
    <property type="match status" value="1"/>
</dbReference>
<dbReference type="EC" id="2.7.1.160" evidence="2"/>
<feature type="compositionally biased region" description="Gly residues" evidence="7">
    <location>
        <begin position="10"/>
        <end position="19"/>
    </location>
</feature>
<dbReference type="SUPFAM" id="SSF56399">
    <property type="entry name" value="ADP-ribosylation"/>
    <property type="match status" value="1"/>
</dbReference>
<dbReference type="EMBL" id="CYKH01001024">
    <property type="protein sequence ID" value="CUG78710.1"/>
    <property type="molecule type" value="Genomic_DNA"/>
</dbReference>
<comment type="catalytic activity">
    <reaction evidence="6">
        <text>2'-phospho-[ligated tRNA] + NAD(+) = mature tRNA + ADP-alpha-D-ribose 1'',2''-cyclic phosphate + nicotinamide</text>
        <dbReference type="Rhea" id="RHEA:23324"/>
        <dbReference type="Rhea" id="RHEA-COMP:11106"/>
        <dbReference type="Rhea" id="RHEA-COMP:11107"/>
        <dbReference type="ChEBI" id="CHEBI:17154"/>
        <dbReference type="ChEBI" id="CHEBI:57540"/>
        <dbReference type="ChEBI" id="CHEBI:76596"/>
        <dbReference type="ChEBI" id="CHEBI:82883"/>
        <dbReference type="ChEBI" id="CHEBI:85027"/>
        <dbReference type="EC" id="2.7.1.160"/>
    </reaction>
</comment>
<dbReference type="InterPro" id="IPR042081">
    <property type="entry name" value="RNA_2'-PTrans_C"/>
</dbReference>
<keyword evidence="4" id="KW-0378">Hydrolase</keyword>
<evidence type="ECO:0000256" key="2">
    <source>
        <dbReference type="ARBA" id="ARBA00012007"/>
    </source>
</evidence>
<dbReference type="InterPro" id="IPR012337">
    <property type="entry name" value="RNaseH-like_sf"/>
</dbReference>
<evidence type="ECO:0000256" key="7">
    <source>
        <dbReference type="SAM" id="MobiDB-lite"/>
    </source>
</evidence>
<reference evidence="10" key="1">
    <citation type="submission" date="2015-09" db="EMBL/GenBank/DDBJ databases">
        <authorList>
            <consortium name="Pathogen Informatics"/>
        </authorList>
    </citation>
    <scope>NUCLEOTIDE SEQUENCE [LARGE SCALE GENOMIC DNA]</scope>
    <source>
        <strain evidence="10">Lake Konstanz</strain>
    </source>
</reference>
<accession>A0A0S4J7G0</accession>
<evidence type="ECO:0000256" key="3">
    <source>
        <dbReference type="ARBA" id="ARBA00022722"/>
    </source>
</evidence>
<evidence type="ECO:0000313" key="9">
    <source>
        <dbReference type="EMBL" id="CUG78710.1"/>
    </source>
</evidence>
<dbReference type="InterPro" id="IPR047201">
    <property type="entry name" value="ERI-1_3'hExo-like"/>
</dbReference>
<dbReference type="GO" id="GO:0000175">
    <property type="term" value="F:3'-5'-RNA exonuclease activity"/>
    <property type="evidence" value="ECO:0007669"/>
    <property type="project" value="InterPro"/>
</dbReference>
<comment type="function">
    <text evidence="1">Catalyzes the last step of tRNA splicing, the transfer of the splice junction 2'-phosphate from ligated tRNA to NAD to produce ADP-ribose 1''-2'' cyclic phosphate.</text>
</comment>
<dbReference type="InterPro" id="IPR013520">
    <property type="entry name" value="Ribonucl_H"/>
</dbReference>
<evidence type="ECO:0000259" key="8">
    <source>
        <dbReference type="SMART" id="SM00479"/>
    </source>
</evidence>
<feature type="region of interest" description="Disordered" evidence="7">
    <location>
        <begin position="378"/>
        <end position="422"/>
    </location>
</feature>